<keyword evidence="2" id="KW-1185">Reference proteome</keyword>
<comment type="caution">
    <text evidence="1">The sequence shown here is derived from an EMBL/GenBank/DDBJ whole genome shotgun (WGS) entry which is preliminary data.</text>
</comment>
<sequence>MASGCWLCGPRNQRSLLPCLGHEPRVRADIQGVFSGLWAGRYSAYPSPVATRPVQSAGTCHVTSRSFDLTTWLVLRS</sequence>
<proteinExistence type="predicted"/>
<organism evidence="1 2">
    <name type="scientific">Geosmithia morbida</name>
    <dbReference type="NCBI Taxonomy" id="1094350"/>
    <lineage>
        <taxon>Eukaryota</taxon>
        <taxon>Fungi</taxon>
        <taxon>Dikarya</taxon>
        <taxon>Ascomycota</taxon>
        <taxon>Pezizomycotina</taxon>
        <taxon>Sordariomycetes</taxon>
        <taxon>Hypocreomycetidae</taxon>
        <taxon>Hypocreales</taxon>
        <taxon>Bionectriaceae</taxon>
        <taxon>Geosmithia</taxon>
    </lineage>
</organism>
<protein>
    <submittedName>
        <fullName evidence="1">Uncharacterized protein</fullName>
    </submittedName>
</protein>
<accession>A0A9P5D1L2</accession>
<evidence type="ECO:0000313" key="2">
    <source>
        <dbReference type="Proteomes" id="UP000749293"/>
    </source>
</evidence>
<dbReference type="AlphaFoldDB" id="A0A9P5D1L2"/>
<dbReference type="GeneID" id="55971979"/>
<dbReference type="Proteomes" id="UP000749293">
    <property type="component" value="Unassembled WGS sequence"/>
</dbReference>
<reference evidence="1" key="1">
    <citation type="submission" date="2020-03" db="EMBL/GenBank/DDBJ databases">
        <title>Site-based positive gene gene selection in Geosmithia morbida across the United States reveals a broad range of putative effectors and factors for local host and environmental adapation.</title>
        <authorList>
            <person name="Onufrak A."/>
            <person name="Murdoch R.W."/>
            <person name="Gazis R."/>
            <person name="Huff M."/>
            <person name="Staton M."/>
            <person name="Klingeman W."/>
            <person name="Hadziabdic D."/>
        </authorList>
    </citation>
    <scope>NUCLEOTIDE SEQUENCE</scope>
    <source>
        <strain evidence="1">1262</strain>
    </source>
</reference>
<dbReference type="EMBL" id="JAANYQ010000005">
    <property type="protein sequence ID" value="KAF4124038.1"/>
    <property type="molecule type" value="Genomic_DNA"/>
</dbReference>
<dbReference type="RefSeq" id="XP_035322690.1">
    <property type="nucleotide sequence ID" value="XM_035467724.1"/>
</dbReference>
<evidence type="ECO:0000313" key="1">
    <source>
        <dbReference type="EMBL" id="KAF4124038.1"/>
    </source>
</evidence>
<gene>
    <name evidence="1" type="ORF">GMORB2_5754</name>
</gene>
<name>A0A9P5D1L2_9HYPO</name>